<dbReference type="EMBL" id="MN739120">
    <property type="protein sequence ID" value="QHS89814.1"/>
    <property type="molecule type" value="Genomic_DNA"/>
</dbReference>
<sequence length="241" mass="28518">MDIITKYSLDSNSHEITPEGTDFKKFIKHYPIVFVLGTMKIDSLQLASFIANNLGIKDFHTQLPDDNNDDYIIISPNNVLIFDEIIHTRLTKRPYKKFPKGIVIVLSFDNLVDMEAPFIEIKILTEYKIPILYCTICDENTNYKTKLLDVKYYNESLILNDSESQIHIKNPDEFKSMMKEKLANKVNISNKIEIYCYFNQINKDRWLHFLKIFESIEYFYFRVTNSNCKILDFEDDQLIVY</sequence>
<reference evidence="1" key="1">
    <citation type="journal article" date="2020" name="Nature">
        <title>Giant virus diversity and host interactions through global metagenomics.</title>
        <authorList>
            <person name="Schulz F."/>
            <person name="Roux S."/>
            <person name="Paez-Espino D."/>
            <person name="Jungbluth S."/>
            <person name="Walsh D.A."/>
            <person name="Denef V.J."/>
            <person name="McMahon K.D."/>
            <person name="Konstantinidis K.T."/>
            <person name="Eloe-Fadrosh E.A."/>
            <person name="Kyrpides N.C."/>
            <person name="Woyke T."/>
        </authorList>
    </citation>
    <scope>NUCLEOTIDE SEQUENCE</scope>
    <source>
        <strain evidence="1">GVMAG-M-3300010160-4</strain>
    </source>
</reference>
<protein>
    <submittedName>
        <fullName evidence="1">Uncharacterized protein</fullName>
    </submittedName>
</protein>
<proteinExistence type="predicted"/>
<name>A0A6C0BDD5_9ZZZZ</name>
<dbReference type="AlphaFoldDB" id="A0A6C0BDD5"/>
<organism evidence="1">
    <name type="scientific">viral metagenome</name>
    <dbReference type="NCBI Taxonomy" id="1070528"/>
    <lineage>
        <taxon>unclassified sequences</taxon>
        <taxon>metagenomes</taxon>
        <taxon>organismal metagenomes</taxon>
    </lineage>
</organism>
<evidence type="ECO:0000313" key="1">
    <source>
        <dbReference type="EMBL" id="QHS89814.1"/>
    </source>
</evidence>
<accession>A0A6C0BDD5</accession>